<feature type="region of interest" description="Disordered" evidence="6">
    <location>
        <begin position="187"/>
        <end position="233"/>
    </location>
</feature>
<dbReference type="SUPFAM" id="SSF50715">
    <property type="entry name" value="Ribosomal protein L25-like"/>
    <property type="match status" value="1"/>
</dbReference>
<dbReference type="PANTHER" id="PTHR33284:SF1">
    <property type="entry name" value="RIBOSOMAL PROTEIN L25_GLN-TRNA SYNTHETASE, ANTI-CODON-BINDING DOMAIN-CONTAINING PROTEIN"/>
    <property type="match status" value="1"/>
</dbReference>
<dbReference type="GO" id="GO:0022625">
    <property type="term" value="C:cytosolic large ribosomal subunit"/>
    <property type="evidence" value="ECO:0007669"/>
    <property type="project" value="TreeGrafter"/>
</dbReference>
<gene>
    <name evidence="5" type="primary">rplY</name>
    <name evidence="5" type="synonym">ctc</name>
    <name evidence="9" type="ORF">A2806_00690</name>
</gene>
<dbReference type="InterPro" id="IPR037121">
    <property type="entry name" value="Ribosomal_bL25_C"/>
</dbReference>
<keyword evidence="2 5" id="KW-0694">RNA-binding</keyword>
<evidence type="ECO:0000259" key="7">
    <source>
        <dbReference type="Pfam" id="PF01386"/>
    </source>
</evidence>
<feature type="domain" description="Large ribosomal subunit protein bL25 beta" evidence="8">
    <location>
        <begin position="98"/>
        <end position="180"/>
    </location>
</feature>
<dbReference type="PANTHER" id="PTHR33284">
    <property type="entry name" value="RIBOSOMAL PROTEIN L25/GLN-TRNA SYNTHETASE, ANTI-CODON-BINDING DOMAIN-CONTAINING PROTEIN"/>
    <property type="match status" value="1"/>
</dbReference>
<dbReference type="InterPro" id="IPR001021">
    <property type="entry name" value="Ribosomal_bL25_long"/>
</dbReference>
<proteinExistence type="inferred from homology"/>
<dbReference type="Gene3D" id="2.170.120.20">
    <property type="entry name" value="Ribosomal protein L25, beta domain"/>
    <property type="match status" value="1"/>
</dbReference>
<evidence type="ECO:0000259" key="8">
    <source>
        <dbReference type="Pfam" id="PF14693"/>
    </source>
</evidence>
<name>A0A1G2PKH2_9BACT</name>
<dbReference type="InterPro" id="IPR020057">
    <property type="entry name" value="Ribosomal_bL25_b-dom"/>
</dbReference>
<evidence type="ECO:0000256" key="3">
    <source>
        <dbReference type="ARBA" id="ARBA00022980"/>
    </source>
</evidence>
<dbReference type="GO" id="GO:0003735">
    <property type="term" value="F:structural constituent of ribosome"/>
    <property type="evidence" value="ECO:0007669"/>
    <property type="project" value="InterPro"/>
</dbReference>
<keyword evidence="1 5" id="KW-0699">rRNA-binding</keyword>
<dbReference type="STRING" id="1802362.A2806_00690"/>
<evidence type="ECO:0000256" key="5">
    <source>
        <dbReference type="HAMAP-Rule" id="MF_01334"/>
    </source>
</evidence>
<evidence type="ECO:0000313" key="9">
    <source>
        <dbReference type="EMBL" id="OHA48141.1"/>
    </source>
</evidence>
<dbReference type="Gene3D" id="2.40.240.10">
    <property type="entry name" value="Ribosomal Protein L25, Chain P"/>
    <property type="match status" value="1"/>
</dbReference>
<evidence type="ECO:0000256" key="4">
    <source>
        <dbReference type="ARBA" id="ARBA00023274"/>
    </source>
</evidence>
<dbReference type="Pfam" id="PF14693">
    <property type="entry name" value="Ribosomal_TL5_C"/>
    <property type="match status" value="1"/>
</dbReference>
<sequence length="233" mass="25651">MLSLSVKPREVGKKLGNLRAAGDIPAVVYGRGLETKPITLPKKEFFKVLKEAGESTLIELLGNKGDKKQTVLIREVQTHPATDEILHVDLYAVRMDEKIRVTVPLEYENEAPAVERGEGVLVKNIHEVEIEALPASLPHNLIIDLSILEAVNDAIRIKNIPLPAGVKILEDLEEIVTIVAPAMSEEELAALETPPEEKVEEVEVIGEKEPKEAKEEETAEKEPTSAAPETKEQ</sequence>
<protein>
    <recommendedName>
        <fullName evidence="5">Large ribosomal subunit protein bL25</fullName>
    </recommendedName>
    <alternativeName>
        <fullName evidence="5">General stress protein CTC</fullName>
    </alternativeName>
</protein>
<dbReference type="InterPro" id="IPR020930">
    <property type="entry name" value="Ribosomal_uL5_bac-type"/>
</dbReference>
<organism evidence="9 10">
    <name type="scientific">Candidatus Terrybacteria bacterium RIFCSPHIGHO2_01_FULL_48_17</name>
    <dbReference type="NCBI Taxonomy" id="1802362"/>
    <lineage>
        <taxon>Bacteria</taxon>
        <taxon>Candidatus Terryibacteriota</taxon>
    </lineage>
</organism>
<reference evidence="9 10" key="1">
    <citation type="journal article" date="2016" name="Nat. Commun.">
        <title>Thousands of microbial genomes shed light on interconnected biogeochemical processes in an aquifer system.</title>
        <authorList>
            <person name="Anantharaman K."/>
            <person name="Brown C.T."/>
            <person name="Hug L.A."/>
            <person name="Sharon I."/>
            <person name="Castelle C.J."/>
            <person name="Probst A.J."/>
            <person name="Thomas B.C."/>
            <person name="Singh A."/>
            <person name="Wilkins M.J."/>
            <person name="Karaoz U."/>
            <person name="Brodie E.L."/>
            <person name="Williams K.H."/>
            <person name="Hubbard S.S."/>
            <person name="Banfield J.F."/>
        </authorList>
    </citation>
    <scope>NUCLEOTIDE SEQUENCE [LARGE SCALE GENOMIC DNA]</scope>
</reference>
<dbReference type="NCBIfam" id="TIGR00731">
    <property type="entry name" value="bL25_bact_ctc"/>
    <property type="match status" value="1"/>
</dbReference>
<keyword evidence="4 5" id="KW-0687">Ribonucleoprotein</keyword>
<dbReference type="InterPro" id="IPR029751">
    <property type="entry name" value="Ribosomal_L25_dom"/>
</dbReference>
<feature type="domain" description="Large ribosomal subunit protein bL25 L25" evidence="7">
    <location>
        <begin position="4"/>
        <end position="90"/>
    </location>
</feature>
<dbReference type="HAMAP" id="MF_01334">
    <property type="entry name" value="Ribosomal_bL25_CTC"/>
    <property type="match status" value="1"/>
</dbReference>
<dbReference type="EMBL" id="MHSS01000008">
    <property type="protein sequence ID" value="OHA48141.1"/>
    <property type="molecule type" value="Genomic_DNA"/>
</dbReference>
<comment type="caution">
    <text evidence="9">The sequence shown here is derived from an EMBL/GenBank/DDBJ whole genome shotgun (WGS) entry which is preliminary data.</text>
</comment>
<comment type="function">
    <text evidence="5">This is one of the proteins that binds to the 5S RNA in the ribosome where it forms part of the central protuberance.</text>
</comment>
<keyword evidence="3 5" id="KW-0689">Ribosomal protein</keyword>
<evidence type="ECO:0000313" key="10">
    <source>
        <dbReference type="Proteomes" id="UP000177629"/>
    </source>
</evidence>
<evidence type="ECO:0000256" key="6">
    <source>
        <dbReference type="SAM" id="MobiDB-lite"/>
    </source>
</evidence>
<dbReference type="GO" id="GO:0008097">
    <property type="term" value="F:5S rRNA binding"/>
    <property type="evidence" value="ECO:0007669"/>
    <property type="project" value="InterPro"/>
</dbReference>
<dbReference type="InterPro" id="IPR011035">
    <property type="entry name" value="Ribosomal_bL25/Gln-tRNA_synth"/>
</dbReference>
<dbReference type="Proteomes" id="UP000177629">
    <property type="component" value="Unassembled WGS sequence"/>
</dbReference>
<accession>A0A1G2PKH2</accession>
<feature type="compositionally biased region" description="Basic and acidic residues" evidence="6">
    <location>
        <begin position="205"/>
        <end position="233"/>
    </location>
</feature>
<comment type="subunit">
    <text evidence="5">Part of the 50S ribosomal subunit; part of the 5S rRNA/L5/L18/L25 subcomplex. Contacts the 5S rRNA. Binds to the 5S rRNA independently of L5 and L18.</text>
</comment>
<dbReference type="InterPro" id="IPR020056">
    <property type="entry name" value="Rbsml_bL25/Gln-tRNA_synth_N"/>
</dbReference>
<dbReference type="AlphaFoldDB" id="A0A1G2PKH2"/>
<dbReference type="GO" id="GO:0006412">
    <property type="term" value="P:translation"/>
    <property type="evidence" value="ECO:0007669"/>
    <property type="project" value="UniProtKB-UniRule"/>
</dbReference>
<evidence type="ECO:0000256" key="1">
    <source>
        <dbReference type="ARBA" id="ARBA00022730"/>
    </source>
</evidence>
<evidence type="ECO:0000256" key="2">
    <source>
        <dbReference type="ARBA" id="ARBA00022884"/>
    </source>
</evidence>
<dbReference type="CDD" id="cd00495">
    <property type="entry name" value="Ribosomal_L25_TL5_CTC"/>
    <property type="match status" value="1"/>
</dbReference>
<comment type="similarity">
    <text evidence="5">Belongs to the bacterial ribosomal protein bL25 family. CTC subfamily.</text>
</comment>
<dbReference type="Pfam" id="PF01386">
    <property type="entry name" value="Ribosomal_L25p"/>
    <property type="match status" value="1"/>
</dbReference>